<organism evidence="3 4">
    <name type="scientific">Streptococcus pyogenes serotype M49 (strain NZ131)</name>
    <dbReference type="NCBI Taxonomy" id="471876"/>
    <lineage>
        <taxon>Bacteria</taxon>
        <taxon>Bacillati</taxon>
        <taxon>Bacillota</taxon>
        <taxon>Bacilli</taxon>
        <taxon>Lactobacillales</taxon>
        <taxon>Streptococcaceae</taxon>
        <taxon>Streptococcus</taxon>
    </lineage>
</organism>
<dbReference type="SMR" id="A0A0H3BYJ6"/>
<reference evidence="3 4" key="1">
    <citation type="journal article" date="2008" name="J. Bacteriol.">
        <title>Genome sequence of a nephritogenic and highly transformable M49 strain of Streptococcus pyogenes.</title>
        <authorList>
            <person name="McShan W.M."/>
            <person name="Ferretti J.J."/>
            <person name="Karasawa T."/>
            <person name="Suvorov A.N."/>
            <person name="Lin S."/>
            <person name="Qin B."/>
            <person name="Jia H."/>
            <person name="Kenton S."/>
            <person name="Najar F."/>
            <person name="Wu H."/>
            <person name="Scott J."/>
            <person name="Roe B.A."/>
            <person name="Savic D.J."/>
        </authorList>
    </citation>
    <scope>NUCLEOTIDE SEQUENCE [LARGE SCALE GENOMIC DNA]</scope>
    <source>
        <strain evidence="3 4">NZ131</strain>
    </source>
</reference>
<feature type="domain" description="CsbD-like" evidence="2">
    <location>
        <begin position="5"/>
        <end position="55"/>
    </location>
</feature>
<evidence type="ECO:0000256" key="1">
    <source>
        <dbReference type="ARBA" id="ARBA00009129"/>
    </source>
</evidence>
<name>A0A0H3BYJ6_STRPZ</name>
<dbReference type="HOGENOM" id="CLU_135567_0_0_9"/>
<dbReference type="Gene3D" id="1.10.1470.10">
    <property type="entry name" value="YjbJ"/>
    <property type="match status" value="1"/>
</dbReference>
<dbReference type="EMBL" id="CP000829">
    <property type="protein sequence ID" value="ACI61302.1"/>
    <property type="molecule type" value="Genomic_DNA"/>
</dbReference>
<dbReference type="Proteomes" id="UP000001039">
    <property type="component" value="Chromosome"/>
</dbReference>
<evidence type="ECO:0000259" key="2">
    <source>
        <dbReference type="Pfam" id="PF05532"/>
    </source>
</evidence>
<comment type="similarity">
    <text evidence="1">Belongs to the UPF0337 (CsbD) family.</text>
</comment>
<dbReference type="InterPro" id="IPR036629">
    <property type="entry name" value="YjbJ_sf"/>
</dbReference>
<dbReference type="InterPro" id="IPR008462">
    <property type="entry name" value="CsbD"/>
</dbReference>
<dbReference type="Pfam" id="PF05532">
    <property type="entry name" value="CsbD"/>
    <property type="match status" value="1"/>
</dbReference>
<accession>A0A0H3BYJ6</accession>
<dbReference type="AlphaFoldDB" id="A0A0H3BYJ6"/>
<sequence>MSDEKYNAKLDQAGGKLKEGFGKISGDKSLETEGKVDKVTGKVKEVIADAKDTVKGLAKGLDNKDK</sequence>
<dbReference type="KEGG" id="soz:Spy49_1002c"/>
<evidence type="ECO:0000313" key="3">
    <source>
        <dbReference type="EMBL" id="ACI61302.1"/>
    </source>
</evidence>
<protein>
    <recommendedName>
        <fullName evidence="2">CsbD-like domain-containing protein</fullName>
    </recommendedName>
</protein>
<proteinExistence type="inferred from homology"/>
<gene>
    <name evidence="3" type="ordered locus">Spy49_1002c</name>
</gene>
<dbReference type="SUPFAM" id="SSF69047">
    <property type="entry name" value="Hypothetical protein YjbJ"/>
    <property type="match status" value="1"/>
</dbReference>
<evidence type="ECO:0000313" key="4">
    <source>
        <dbReference type="Proteomes" id="UP000001039"/>
    </source>
</evidence>